<comment type="cofactor">
    <cofactor evidence="11">
        <name>[4Fe-4S] cluster</name>
        <dbReference type="ChEBI" id="CHEBI:49883"/>
    </cofactor>
    <text evidence="11">Binds 1 [4Fe-4S] cluster per subunit. Following nitrosylation of the [4Fe-4S] cluster binds 1 [4Fe-8(NO)] cluster per subunit.</text>
</comment>
<keyword evidence="15" id="KW-1185">Reference proteome</keyword>
<keyword evidence="6 11" id="KW-0411">Iron-sulfur</keyword>
<evidence type="ECO:0000259" key="13">
    <source>
        <dbReference type="PROSITE" id="PS51674"/>
    </source>
</evidence>
<feature type="binding site" evidence="11">
    <location>
        <position position="96"/>
    </location>
    <ligand>
        <name>[4Fe-4S] cluster</name>
        <dbReference type="ChEBI" id="CHEBI:49883"/>
    </ligand>
</feature>
<evidence type="ECO:0000256" key="6">
    <source>
        <dbReference type="ARBA" id="ARBA00023014"/>
    </source>
</evidence>
<keyword evidence="8 11" id="KW-0238">DNA-binding</keyword>
<reference evidence="14 15" key="1">
    <citation type="submission" date="2017-08" db="EMBL/GenBank/DDBJ databases">
        <title>The complete genome sequence of Nocardiopsis gilva YIM 90087.</title>
        <authorList>
            <person name="Yin M."/>
            <person name="Tang S."/>
        </authorList>
    </citation>
    <scope>NUCLEOTIDE SEQUENCE [LARGE SCALE GENOMIC DNA]</scope>
    <source>
        <strain evidence="14 15">YIM 90087</strain>
    </source>
</reference>
<comment type="function">
    <text evidence="11">Acts as a transcriptional regulator. Probably redox-responsive. The apo- but not holo-form probably binds DNA.</text>
</comment>
<dbReference type="HAMAP" id="MF_01479">
    <property type="entry name" value="WhiB"/>
    <property type="match status" value="1"/>
</dbReference>
<evidence type="ECO:0000313" key="14">
    <source>
        <dbReference type="EMBL" id="ASU83544.1"/>
    </source>
</evidence>
<evidence type="ECO:0000256" key="2">
    <source>
        <dbReference type="ARBA" id="ARBA00006597"/>
    </source>
</evidence>
<evidence type="ECO:0000256" key="7">
    <source>
        <dbReference type="ARBA" id="ARBA00023015"/>
    </source>
</evidence>
<keyword evidence="9 11" id="KW-1015">Disulfide bond</keyword>
<dbReference type="Pfam" id="PF02467">
    <property type="entry name" value="Whib"/>
    <property type="match status" value="1"/>
</dbReference>
<dbReference type="GO" id="GO:0005737">
    <property type="term" value="C:cytoplasm"/>
    <property type="evidence" value="ECO:0007669"/>
    <property type="project" value="UniProtKB-SubCell"/>
</dbReference>
<evidence type="ECO:0000256" key="1">
    <source>
        <dbReference type="ARBA" id="ARBA00004496"/>
    </source>
</evidence>
<comment type="PTM">
    <text evidence="11">The Fe-S cluster can be nitrosylated by nitric oxide (NO).</text>
</comment>
<dbReference type="InterPro" id="IPR003482">
    <property type="entry name" value="Whib"/>
</dbReference>
<protein>
    <recommendedName>
        <fullName evidence="11">Transcriptional regulator WhiB</fullName>
    </recommendedName>
</protein>
<keyword evidence="3 11" id="KW-0004">4Fe-4S</keyword>
<feature type="compositionally biased region" description="Basic residues" evidence="12">
    <location>
        <begin position="130"/>
        <end position="141"/>
    </location>
</feature>
<dbReference type="OrthoDB" id="4954884at2"/>
<dbReference type="KEGG" id="ngv:CDO52_12780"/>
<evidence type="ECO:0000256" key="3">
    <source>
        <dbReference type="ARBA" id="ARBA00022485"/>
    </source>
</evidence>
<dbReference type="GO" id="GO:0035731">
    <property type="term" value="F:dinitrosyl-iron complex binding"/>
    <property type="evidence" value="ECO:0007669"/>
    <property type="project" value="UniProtKB-UniRule"/>
</dbReference>
<keyword evidence="10 11" id="KW-0804">Transcription</keyword>
<dbReference type="GO" id="GO:0045454">
    <property type="term" value="P:cell redox homeostasis"/>
    <property type="evidence" value="ECO:0007669"/>
    <property type="project" value="TreeGrafter"/>
</dbReference>
<proteinExistence type="inferred from homology"/>
<comment type="similarity">
    <text evidence="2 11">Belongs to the WhiB family.</text>
</comment>
<comment type="subcellular location">
    <subcellularLocation>
        <location evidence="1 11">Cytoplasm</location>
    </subcellularLocation>
</comment>
<dbReference type="InterPro" id="IPR034768">
    <property type="entry name" value="4FE4S_WBL"/>
</dbReference>
<keyword evidence="11" id="KW-0963">Cytoplasm</keyword>
<dbReference type="PANTHER" id="PTHR38839">
    <property type="entry name" value="TRANSCRIPTIONAL REGULATOR WHID-RELATED"/>
    <property type="match status" value="1"/>
</dbReference>
<organism evidence="14 15">
    <name type="scientific">Nocardiopsis gilva YIM 90087</name>
    <dbReference type="NCBI Taxonomy" id="1235441"/>
    <lineage>
        <taxon>Bacteria</taxon>
        <taxon>Bacillati</taxon>
        <taxon>Actinomycetota</taxon>
        <taxon>Actinomycetes</taxon>
        <taxon>Streptosporangiales</taxon>
        <taxon>Nocardiopsidaceae</taxon>
        <taxon>Nocardiopsis</taxon>
    </lineage>
</organism>
<feature type="region of interest" description="Disordered" evidence="12">
    <location>
        <begin position="117"/>
        <end position="141"/>
    </location>
</feature>
<evidence type="ECO:0000256" key="5">
    <source>
        <dbReference type="ARBA" id="ARBA00023004"/>
    </source>
</evidence>
<dbReference type="GO" id="GO:0003677">
    <property type="term" value="F:DNA binding"/>
    <property type="evidence" value="ECO:0007669"/>
    <property type="project" value="UniProtKB-UniRule"/>
</dbReference>
<dbReference type="GO" id="GO:0046872">
    <property type="term" value="F:metal ion binding"/>
    <property type="evidence" value="ECO:0007669"/>
    <property type="project" value="UniProtKB-KW"/>
</dbReference>
<evidence type="ECO:0000256" key="4">
    <source>
        <dbReference type="ARBA" id="ARBA00022723"/>
    </source>
</evidence>
<evidence type="ECO:0000256" key="12">
    <source>
        <dbReference type="SAM" id="MobiDB-lite"/>
    </source>
</evidence>
<evidence type="ECO:0000256" key="8">
    <source>
        <dbReference type="ARBA" id="ARBA00023125"/>
    </source>
</evidence>
<feature type="binding site" evidence="11">
    <location>
        <position position="99"/>
    </location>
    <ligand>
        <name>[4Fe-4S] cluster</name>
        <dbReference type="ChEBI" id="CHEBI:49883"/>
    </ligand>
</feature>
<evidence type="ECO:0000256" key="11">
    <source>
        <dbReference type="HAMAP-Rule" id="MF_01479"/>
    </source>
</evidence>
<comment type="PTM">
    <text evidence="11">Upon Fe-S cluster removal intramolecular disulfide bonds are formed.</text>
</comment>
<feature type="binding site" evidence="11">
    <location>
        <position position="105"/>
    </location>
    <ligand>
        <name>[4Fe-4S] cluster</name>
        <dbReference type="ChEBI" id="CHEBI:49883"/>
    </ligand>
</feature>
<dbReference type="GO" id="GO:0045892">
    <property type="term" value="P:negative regulation of DNA-templated transcription"/>
    <property type="evidence" value="ECO:0007669"/>
    <property type="project" value="TreeGrafter"/>
</dbReference>
<dbReference type="Proteomes" id="UP000215005">
    <property type="component" value="Chromosome"/>
</dbReference>
<dbReference type="AlphaFoldDB" id="A0A223S614"/>
<dbReference type="PROSITE" id="PS51674">
    <property type="entry name" value="4FE4S_WBL"/>
    <property type="match status" value="1"/>
</dbReference>
<keyword evidence="7 11" id="KW-0805">Transcription regulation</keyword>
<feature type="domain" description="4Fe-4S Wbl-type" evidence="13">
    <location>
        <begin position="65"/>
        <end position="129"/>
    </location>
</feature>
<keyword evidence="4 11" id="KW-0479">Metal-binding</keyword>
<dbReference type="RefSeq" id="WP_094932403.1">
    <property type="nucleotide sequence ID" value="NZ_CP022753.1"/>
</dbReference>
<evidence type="ECO:0000256" key="10">
    <source>
        <dbReference type="ARBA" id="ARBA00023163"/>
    </source>
</evidence>
<dbReference type="GO" id="GO:0051539">
    <property type="term" value="F:4 iron, 4 sulfur cluster binding"/>
    <property type="evidence" value="ECO:0007669"/>
    <property type="project" value="UniProtKB-UniRule"/>
</dbReference>
<keyword evidence="5 11" id="KW-0408">Iron</keyword>
<accession>A0A223S614</accession>
<evidence type="ECO:0000313" key="15">
    <source>
        <dbReference type="Proteomes" id="UP000215005"/>
    </source>
</evidence>
<evidence type="ECO:0000256" key="9">
    <source>
        <dbReference type="ARBA" id="ARBA00023157"/>
    </source>
</evidence>
<feature type="binding site" evidence="11">
    <location>
        <position position="66"/>
    </location>
    <ligand>
        <name>[4Fe-4S] cluster</name>
        <dbReference type="ChEBI" id="CHEBI:49883"/>
    </ligand>
</feature>
<dbReference type="EMBL" id="CP022753">
    <property type="protein sequence ID" value="ASU83544.1"/>
    <property type="molecule type" value="Genomic_DNA"/>
</dbReference>
<name>A0A223S614_9ACTN</name>
<sequence length="141" mass="15942">MAAATCKRGHPRTAETTYTDAQGDLRCRPCARQVKADQRASSQKRPPRIREKRAAADLSWAVDAACRGEDINLFFGPDGEHQTAKEAREDKAREICHVCPIRRECAEYALTAPERDGFWGGLNEDERTSERRRRTRRANAA</sequence>
<dbReference type="GO" id="GO:0047134">
    <property type="term" value="F:protein-disulfide reductase [NAD(P)H] activity"/>
    <property type="evidence" value="ECO:0007669"/>
    <property type="project" value="TreeGrafter"/>
</dbReference>
<gene>
    <name evidence="11" type="primary">whiB</name>
    <name evidence="14" type="ORF">CDO52_12780</name>
</gene>